<feature type="compositionally biased region" description="Basic and acidic residues" evidence="1">
    <location>
        <begin position="26"/>
        <end position="38"/>
    </location>
</feature>
<proteinExistence type="predicted"/>
<dbReference type="Proteomes" id="UP000053477">
    <property type="component" value="Unassembled WGS sequence"/>
</dbReference>
<dbReference type="OrthoDB" id="3243926at2759"/>
<keyword evidence="4" id="KW-1185">Reference proteome</keyword>
<feature type="transmembrane region" description="Helical" evidence="2">
    <location>
        <begin position="345"/>
        <end position="364"/>
    </location>
</feature>
<feature type="transmembrane region" description="Helical" evidence="2">
    <location>
        <begin position="558"/>
        <end position="578"/>
    </location>
</feature>
<organism evidence="3 4">
    <name type="scientific">Schizopora paradoxa</name>
    <dbReference type="NCBI Taxonomy" id="27342"/>
    <lineage>
        <taxon>Eukaryota</taxon>
        <taxon>Fungi</taxon>
        <taxon>Dikarya</taxon>
        <taxon>Basidiomycota</taxon>
        <taxon>Agaricomycotina</taxon>
        <taxon>Agaricomycetes</taxon>
        <taxon>Hymenochaetales</taxon>
        <taxon>Schizoporaceae</taxon>
        <taxon>Schizopora</taxon>
    </lineage>
</organism>
<feature type="transmembrane region" description="Helical" evidence="2">
    <location>
        <begin position="245"/>
        <end position="264"/>
    </location>
</feature>
<dbReference type="InParanoid" id="A0A0H2RJ61"/>
<dbReference type="PANTHER" id="PTHR42101">
    <property type="entry name" value="CHROMOSOME 16, WHOLE GENOME SHOTGUN SEQUENCE"/>
    <property type="match status" value="1"/>
</dbReference>
<evidence type="ECO:0000256" key="1">
    <source>
        <dbReference type="SAM" id="MobiDB-lite"/>
    </source>
</evidence>
<dbReference type="PANTHER" id="PTHR42101:SF1">
    <property type="entry name" value="LOW TEMPERATURE REQUIREMENT A"/>
    <property type="match status" value="1"/>
</dbReference>
<protein>
    <submittedName>
        <fullName evidence="3">Uncharacterized protein</fullName>
    </submittedName>
</protein>
<evidence type="ECO:0000256" key="2">
    <source>
        <dbReference type="SAM" id="Phobius"/>
    </source>
</evidence>
<feature type="transmembrane region" description="Helical" evidence="2">
    <location>
        <begin position="635"/>
        <end position="654"/>
    </location>
</feature>
<evidence type="ECO:0000313" key="4">
    <source>
        <dbReference type="Proteomes" id="UP000053477"/>
    </source>
</evidence>
<reference evidence="3 4" key="1">
    <citation type="submission" date="2015-04" db="EMBL/GenBank/DDBJ databases">
        <title>Complete genome sequence of Schizopora paradoxa KUC8140, a cosmopolitan wood degrader in East Asia.</title>
        <authorList>
            <consortium name="DOE Joint Genome Institute"/>
            <person name="Min B."/>
            <person name="Park H."/>
            <person name="Jang Y."/>
            <person name="Kim J.-J."/>
            <person name="Kim K.H."/>
            <person name="Pangilinan J."/>
            <person name="Lipzen A."/>
            <person name="Riley R."/>
            <person name="Grigoriev I.V."/>
            <person name="Spatafora J.W."/>
            <person name="Choi I.-G."/>
        </authorList>
    </citation>
    <scope>NUCLEOTIDE SEQUENCE [LARGE SCALE GENOMIC DNA]</scope>
    <source>
        <strain evidence="3 4">KUC8140</strain>
    </source>
</reference>
<feature type="transmembrane region" description="Helical" evidence="2">
    <location>
        <begin position="590"/>
        <end position="607"/>
    </location>
</feature>
<feature type="transmembrane region" description="Helical" evidence="2">
    <location>
        <begin position="309"/>
        <end position="325"/>
    </location>
</feature>
<feature type="region of interest" description="Disordered" evidence="1">
    <location>
        <begin position="1"/>
        <end position="58"/>
    </location>
</feature>
<dbReference type="STRING" id="27342.A0A0H2RJ61"/>
<name>A0A0H2RJ61_9AGAM</name>
<feature type="transmembrane region" description="Helical" evidence="2">
    <location>
        <begin position="95"/>
        <end position="116"/>
    </location>
</feature>
<gene>
    <name evidence="3" type="ORF">SCHPADRAFT_893096</name>
</gene>
<dbReference type="EMBL" id="KQ086055">
    <property type="protein sequence ID" value="KLO09453.1"/>
    <property type="molecule type" value="Genomic_DNA"/>
</dbReference>
<sequence length="671" mass="74739">MSSSREQRPNFNTFDTSVTATTLTNRHNETENVIEKGGSDGSDIESEAGEQVHVEEKAEEEVAEQKSDLLLELAMTTAFASLTNGTPIVDASSVTSYLCFFALVWWVWASQVAYNVRFCTRDWIRRSFVCAQLVIFGTLASFTNDFDIFVGIQNDSSDQATQLQLQQDALVDLHIIAAGNARQNRLPRLNAKGISIVLGASRLVLLAQYICAKYIPRPVSGKKNSDSKANETKPRDKLEIATIDVHIYTLMFSIVCYFVALGVVEKENPSRADDIIKVVLWYLPVVVEIATHFILVLRKKFVEYPPDAVFMRGITLFTVVLGVGLDQVTQSFQFIVGNDSTKAAGVGLIISGAVIFLSQFALYFGMRKDETFNKGETGPLCKTILPWFFSHYMLLSSLIVVMQATAQIMQFGNIVVAMQTSFNLIQELNQELVNTNYNFTFVQETSFPNLIKPMTDIGLSVQTAIDFVNTVIFETPLKQVNPNGTDVHTGAQNAVLQYGVFVTEEILHNLNVLPDPTSELAERITIFTEYAPYNTTAVNLDTYNTILTEIYTMHAKPALWFFGAAGCTLLCYALLVLLKPRKMDAHRIGLVVIRSIFGFATIFLSLLDKGESNMIITADGNMEGSKIWDIASKSWILPIFAIILAVEQVLEYILNKKTKHLKKDSSEKPSN</sequence>
<keyword evidence="2" id="KW-0472">Membrane</keyword>
<keyword evidence="2" id="KW-1133">Transmembrane helix</keyword>
<feature type="compositionally biased region" description="Polar residues" evidence="1">
    <location>
        <begin position="9"/>
        <end position="25"/>
    </location>
</feature>
<feature type="transmembrane region" description="Helical" evidence="2">
    <location>
        <begin position="279"/>
        <end position="297"/>
    </location>
</feature>
<accession>A0A0H2RJ61</accession>
<keyword evidence="2" id="KW-0812">Transmembrane</keyword>
<dbReference type="AlphaFoldDB" id="A0A0H2RJ61"/>
<feature type="transmembrane region" description="Helical" evidence="2">
    <location>
        <begin position="384"/>
        <end position="404"/>
    </location>
</feature>
<evidence type="ECO:0000313" key="3">
    <source>
        <dbReference type="EMBL" id="KLO09453.1"/>
    </source>
</evidence>